<dbReference type="EMBL" id="BLZR01000001">
    <property type="protein sequence ID" value="GFP74217.1"/>
    <property type="molecule type" value="Genomic_DNA"/>
</dbReference>
<name>A0A6V8SAD8_9CLOT</name>
<dbReference type="SUPFAM" id="SSF53756">
    <property type="entry name" value="UDP-Glycosyltransferase/glycogen phosphorylase"/>
    <property type="match status" value="1"/>
</dbReference>
<dbReference type="AlphaFoldDB" id="A0A6V8SAD8"/>
<dbReference type="Proteomes" id="UP000580568">
    <property type="component" value="Unassembled WGS sequence"/>
</dbReference>
<organism evidence="2 3">
    <name type="scientific">Clostridium fungisolvens</name>
    <dbReference type="NCBI Taxonomy" id="1604897"/>
    <lineage>
        <taxon>Bacteria</taxon>
        <taxon>Bacillati</taxon>
        <taxon>Bacillota</taxon>
        <taxon>Clostridia</taxon>
        <taxon>Eubacteriales</taxon>
        <taxon>Clostridiaceae</taxon>
        <taxon>Clostridium</taxon>
    </lineage>
</organism>
<dbReference type="PANTHER" id="PTHR12526:SF638">
    <property type="entry name" value="SPORE COAT PROTEIN SA"/>
    <property type="match status" value="1"/>
</dbReference>
<feature type="domain" description="Glycosyl transferase family 1" evidence="1">
    <location>
        <begin position="213"/>
        <end position="365"/>
    </location>
</feature>
<proteinExistence type="predicted"/>
<keyword evidence="3" id="KW-1185">Reference proteome</keyword>
<sequence>MRIVLVFEHHFYEDTDGNVWCDRIVDYNYLKRYLDVFKNIIVFARIQKVSENCHSKLLVSGDCVEFYGIKNFYGIKGLIQNYQSIIANFKKVLDKSDGIIVRAPSILSIILYKEIVKKNKPFLVEFVMDANKLIGSNSIVAKLANNIIEKRAKDLCQKAIGVSYVTKNILQEKYPAKVRNLEDKNVKYFEAYYSSIDLEDSFYFKRDYRYLKDETFKLIHVGYMDTYQKGHLIALDTVARLLNDGYKVDISFIGDGNLMDEFKEYGIRLGIQNQVFFLGSINKKNVIRENLLNANMFIFPSESEGLPRVLIEAMATGLPITASATDGIPELVSEEWLSKSNIPEEYESIIKNAINNPNKLIDASKINYKNSQEYHKEILRTRRIEFYSKFKNYISSLV</sequence>
<comment type="caution">
    <text evidence="2">The sequence shown here is derived from an EMBL/GenBank/DDBJ whole genome shotgun (WGS) entry which is preliminary data.</text>
</comment>
<reference evidence="2 3" key="1">
    <citation type="submission" date="2020-07" db="EMBL/GenBank/DDBJ databases">
        <title>A new beta-1,3-glucan-decomposing anaerobic bacterium isolated from anoxic soil subjected to biological soil disinfestation.</title>
        <authorList>
            <person name="Ueki A."/>
            <person name="Tonouchi A."/>
        </authorList>
    </citation>
    <scope>NUCLEOTIDE SEQUENCE [LARGE SCALE GENOMIC DNA]</scope>
    <source>
        <strain evidence="2 3">TW1</strain>
    </source>
</reference>
<dbReference type="RefSeq" id="WP_183275783.1">
    <property type="nucleotide sequence ID" value="NZ_BLZR01000001.1"/>
</dbReference>
<dbReference type="PANTHER" id="PTHR12526">
    <property type="entry name" value="GLYCOSYLTRANSFERASE"/>
    <property type="match status" value="1"/>
</dbReference>
<dbReference type="Gene3D" id="3.40.50.2000">
    <property type="entry name" value="Glycogen Phosphorylase B"/>
    <property type="match status" value="2"/>
</dbReference>
<dbReference type="Pfam" id="PF00534">
    <property type="entry name" value="Glycos_transf_1"/>
    <property type="match status" value="1"/>
</dbReference>
<evidence type="ECO:0000259" key="1">
    <source>
        <dbReference type="Pfam" id="PF00534"/>
    </source>
</evidence>
<evidence type="ECO:0000313" key="3">
    <source>
        <dbReference type="Proteomes" id="UP000580568"/>
    </source>
</evidence>
<dbReference type="GO" id="GO:0016757">
    <property type="term" value="F:glycosyltransferase activity"/>
    <property type="evidence" value="ECO:0007669"/>
    <property type="project" value="InterPro"/>
</dbReference>
<evidence type="ECO:0000313" key="2">
    <source>
        <dbReference type="EMBL" id="GFP74217.1"/>
    </source>
</evidence>
<protein>
    <recommendedName>
        <fullName evidence="1">Glycosyl transferase family 1 domain-containing protein</fullName>
    </recommendedName>
</protein>
<gene>
    <name evidence="2" type="ORF">bsdtw1_00262</name>
</gene>
<accession>A0A6V8SAD8</accession>
<dbReference type="InterPro" id="IPR001296">
    <property type="entry name" value="Glyco_trans_1"/>
</dbReference>
<dbReference type="CDD" id="cd03801">
    <property type="entry name" value="GT4_PimA-like"/>
    <property type="match status" value="1"/>
</dbReference>